<proteinExistence type="predicted"/>
<sequence length="123" mass="13049">MKNRRLARASRQSGAIAGNLMLAPMVMAMRLPMMATEARKGGPLQGESLAAVTEKTTAMAEGMVAAQISYFQSALQFWPEVLSGRTPSVLNGVAAQKSVAAALKPASKRVRANFRRLATKSGT</sequence>
<name>A0A380WMV4_AMIAI</name>
<dbReference type="AlphaFoldDB" id="A0A380WMV4"/>
<evidence type="ECO:0000313" key="1">
    <source>
        <dbReference type="EMBL" id="SUU89524.1"/>
    </source>
</evidence>
<dbReference type="Proteomes" id="UP000254701">
    <property type="component" value="Unassembled WGS sequence"/>
</dbReference>
<gene>
    <name evidence="1" type="ORF">NCTC10684_02765</name>
</gene>
<dbReference type="RefSeq" id="WP_115731675.1">
    <property type="nucleotide sequence ID" value="NZ_BAAAVY010000002.1"/>
</dbReference>
<protein>
    <recommendedName>
        <fullName evidence="3">Phasin domain-containing protein</fullName>
    </recommendedName>
</protein>
<reference evidence="1 2" key="1">
    <citation type="submission" date="2018-06" db="EMBL/GenBank/DDBJ databases">
        <authorList>
            <consortium name="Pathogen Informatics"/>
            <person name="Doyle S."/>
        </authorList>
    </citation>
    <scope>NUCLEOTIDE SEQUENCE [LARGE SCALE GENOMIC DNA]</scope>
    <source>
        <strain evidence="1 2">NCTC10684</strain>
    </source>
</reference>
<evidence type="ECO:0008006" key="3">
    <source>
        <dbReference type="Google" id="ProtNLM"/>
    </source>
</evidence>
<accession>A0A380WMV4</accession>
<evidence type="ECO:0000313" key="2">
    <source>
        <dbReference type="Proteomes" id="UP000254701"/>
    </source>
</evidence>
<organism evidence="1 2">
    <name type="scientific">Aminobacter aminovorans</name>
    <name type="common">Chelatobacter heintzii</name>
    <dbReference type="NCBI Taxonomy" id="83263"/>
    <lineage>
        <taxon>Bacteria</taxon>
        <taxon>Pseudomonadati</taxon>
        <taxon>Pseudomonadota</taxon>
        <taxon>Alphaproteobacteria</taxon>
        <taxon>Hyphomicrobiales</taxon>
        <taxon>Phyllobacteriaceae</taxon>
        <taxon>Aminobacter</taxon>
    </lineage>
</organism>
<dbReference type="OrthoDB" id="8116792at2"/>
<dbReference type="EMBL" id="UFSM01000001">
    <property type="protein sequence ID" value="SUU89524.1"/>
    <property type="molecule type" value="Genomic_DNA"/>
</dbReference>